<dbReference type="Proteomes" id="UP000433181">
    <property type="component" value="Unassembled WGS sequence"/>
</dbReference>
<keyword evidence="13" id="KW-1185">Reference proteome</keyword>
<dbReference type="UniPathway" id="UPA00109">
    <property type="reaction ID" value="UER00180"/>
</dbReference>
<evidence type="ECO:0000313" key="12">
    <source>
        <dbReference type="EMBL" id="MSU08509.1"/>
    </source>
</evidence>
<protein>
    <submittedName>
        <fullName evidence="12">Hexokinase</fullName>
    </submittedName>
</protein>
<keyword evidence="7" id="KW-0067">ATP-binding</keyword>
<dbReference type="PROSITE" id="PS51748">
    <property type="entry name" value="HEXOKINASE_2"/>
    <property type="match status" value="1"/>
</dbReference>
<dbReference type="Pfam" id="PF00349">
    <property type="entry name" value="Hexokinase_1"/>
    <property type="match status" value="1"/>
</dbReference>
<dbReference type="GO" id="GO:0008865">
    <property type="term" value="F:fructokinase activity"/>
    <property type="evidence" value="ECO:0007669"/>
    <property type="project" value="TreeGrafter"/>
</dbReference>
<evidence type="ECO:0000256" key="8">
    <source>
        <dbReference type="ARBA" id="ARBA00023152"/>
    </source>
</evidence>
<dbReference type="InterPro" id="IPR043129">
    <property type="entry name" value="ATPase_NBD"/>
</dbReference>
<evidence type="ECO:0000256" key="6">
    <source>
        <dbReference type="ARBA" id="ARBA00022777"/>
    </source>
</evidence>
<gene>
    <name evidence="12" type="ORF">FYJ84_05865</name>
</gene>
<comment type="similarity">
    <text evidence="3">Belongs to the hexokinase family.</text>
</comment>
<dbReference type="GO" id="GO:0001678">
    <property type="term" value="P:intracellular glucose homeostasis"/>
    <property type="evidence" value="ECO:0007669"/>
    <property type="project" value="InterPro"/>
</dbReference>
<comment type="catalytic activity">
    <reaction evidence="9">
        <text>D-fructose + ATP = D-fructose 6-phosphate + ADP + H(+)</text>
        <dbReference type="Rhea" id="RHEA:16125"/>
        <dbReference type="ChEBI" id="CHEBI:15378"/>
        <dbReference type="ChEBI" id="CHEBI:30616"/>
        <dbReference type="ChEBI" id="CHEBI:37721"/>
        <dbReference type="ChEBI" id="CHEBI:61527"/>
        <dbReference type="ChEBI" id="CHEBI:456216"/>
        <dbReference type="EC" id="2.7.1.1"/>
    </reaction>
    <physiologicalReaction direction="left-to-right" evidence="9">
        <dbReference type="Rhea" id="RHEA:16126"/>
    </physiologicalReaction>
</comment>
<dbReference type="GO" id="GO:0004340">
    <property type="term" value="F:glucokinase activity"/>
    <property type="evidence" value="ECO:0007669"/>
    <property type="project" value="TreeGrafter"/>
</dbReference>
<dbReference type="GO" id="GO:0005536">
    <property type="term" value="F:D-glucose binding"/>
    <property type="evidence" value="ECO:0007669"/>
    <property type="project" value="InterPro"/>
</dbReference>
<feature type="domain" description="Hexokinase C-terminal" evidence="11">
    <location>
        <begin position="207"/>
        <end position="420"/>
    </location>
</feature>
<evidence type="ECO:0000313" key="13">
    <source>
        <dbReference type="Proteomes" id="UP000433181"/>
    </source>
</evidence>
<evidence type="ECO:0000256" key="2">
    <source>
        <dbReference type="ARBA" id="ARBA00005007"/>
    </source>
</evidence>
<dbReference type="PRINTS" id="PR00475">
    <property type="entry name" value="HEXOKINASE"/>
</dbReference>
<keyword evidence="8" id="KW-0324">Glycolysis</keyword>
<comment type="pathway">
    <text evidence="2">Carbohydrate metabolism.</text>
</comment>
<organism evidence="12 13">
    <name type="scientific">Anaerovibrio slackiae</name>
    <dbReference type="NCBI Taxonomy" id="2652309"/>
    <lineage>
        <taxon>Bacteria</taxon>
        <taxon>Bacillati</taxon>
        <taxon>Bacillota</taxon>
        <taxon>Negativicutes</taxon>
        <taxon>Selenomonadales</taxon>
        <taxon>Selenomonadaceae</taxon>
        <taxon>Anaerovibrio</taxon>
    </lineage>
</organism>
<accession>A0A6I2UFU6</accession>
<dbReference type="GO" id="GO:0005829">
    <property type="term" value="C:cytosol"/>
    <property type="evidence" value="ECO:0007669"/>
    <property type="project" value="TreeGrafter"/>
</dbReference>
<evidence type="ECO:0000259" key="11">
    <source>
        <dbReference type="Pfam" id="PF03727"/>
    </source>
</evidence>
<dbReference type="SUPFAM" id="SSF53067">
    <property type="entry name" value="Actin-like ATPase domain"/>
    <property type="match status" value="2"/>
</dbReference>
<dbReference type="InterPro" id="IPR001312">
    <property type="entry name" value="Hexokinase"/>
</dbReference>
<comment type="caution">
    <text evidence="12">The sequence shown here is derived from an EMBL/GenBank/DDBJ whole genome shotgun (WGS) entry which is preliminary data.</text>
</comment>
<dbReference type="PANTHER" id="PTHR19443">
    <property type="entry name" value="HEXOKINASE"/>
    <property type="match status" value="1"/>
</dbReference>
<keyword evidence="4" id="KW-0808">Transferase</keyword>
<name>A0A6I2UFU6_9FIRM</name>
<evidence type="ECO:0000256" key="9">
    <source>
        <dbReference type="ARBA" id="ARBA00047905"/>
    </source>
</evidence>
<dbReference type="AlphaFoldDB" id="A0A6I2UFU6"/>
<feature type="domain" description="Hexokinase N-terminal" evidence="10">
    <location>
        <begin position="6"/>
        <end position="201"/>
    </location>
</feature>
<sequence>MNEEKLKGIIEELTLDKEQLNEIASALRFDMELALRGEEASMPMLCSYIGMPNGQEKGEFLALDFGGTNLRAELVSLKGDCQYEIVKMVAKPLVTEEYNLINGSASAEQVFDFIADMFAELLAGAEKKTYYLGHTFSFPSKQTDIYNARLIVWTKEFAIPGVEGEIVNDLLQAALNRKGLENVKVVAVINDTVAELLTAGYQYPDTQIGCIYATGSNNCYMERTSAADRPAAIINMESGSFNKLVPSQWDNQLDAESERPGNQRLEKMVSGRYMGELLSLTVQAVMDLPERPDFNAIDMSGIMSDTSATAADAAKVISAKIGELQPGEAAYIRDLTETIAIRSARIVAACFAGILWHLSGSGKIAEQHIAIDGSVYEHMPHIKESLNKGLSELLGEEAAAVTPMLLKDGSGLGAAIAAAVASKDL</sequence>
<keyword evidence="6 12" id="KW-0418">Kinase</keyword>
<evidence type="ECO:0000259" key="10">
    <source>
        <dbReference type="Pfam" id="PF00349"/>
    </source>
</evidence>
<dbReference type="GO" id="GO:0006006">
    <property type="term" value="P:glucose metabolic process"/>
    <property type="evidence" value="ECO:0007669"/>
    <property type="project" value="TreeGrafter"/>
</dbReference>
<dbReference type="InterPro" id="IPR022672">
    <property type="entry name" value="Hexokinase_N"/>
</dbReference>
<dbReference type="EMBL" id="VUNR01000008">
    <property type="protein sequence ID" value="MSU08509.1"/>
    <property type="molecule type" value="Genomic_DNA"/>
</dbReference>
<dbReference type="InterPro" id="IPR022673">
    <property type="entry name" value="Hexokinase_C"/>
</dbReference>
<proteinExistence type="inferred from homology"/>
<dbReference type="Gene3D" id="3.30.420.40">
    <property type="match status" value="1"/>
</dbReference>
<reference evidence="12 13" key="1">
    <citation type="submission" date="2019-08" db="EMBL/GenBank/DDBJ databases">
        <title>In-depth cultivation of the pig gut microbiome towards novel bacterial diversity and tailored functional studies.</title>
        <authorList>
            <person name="Wylensek D."/>
            <person name="Hitch T.C.A."/>
            <person name="Clavel T."/>
        </authorList>
    </citation>
    <scope>NUCLEOTIDE SEQUENCE [LARGE SCALE GENOMIC DNA]</scope>
    <source>
        <strain evidence="12 13">WCA-693-APC-5D-A</strain>
    </source>
</reference>
<evidence type="ECO:0000256" key="7">
    <source>
        <dbReference type="ARBA" id="ARBA00022840"/>
    </source>
</evidence>
<dbReference type="Pfam" id="PF03727">
    <property type="entry name" value="Hexokinase_2"/>
    <property type="match status" value="1"/>
</dbReference>
<evidence type="ECO:0000256" key="1">
    <source>
        <dbReference type="ARBA" id="ARBA00004921"/>
    </source>
</evidence>
<evidence type="ECO:0000256" key="3">
    <source>
        <dbReference type="ARBA" id="ARBA00009225"/>
    </source>
</evidence>
<dbReference type="Gene3D" id="3.40.367.20">
    <property type="match status" value="1"/>
</dbReference>
<evidence type="ECO:0000256" key="5">
    <source>
        <dbReference type="ARBA" id="ARBA00022741"/>
    </source>
</evidence>
<evidence type="ECO:0000256" key="4">
    <source>
        <dbReference type="ARBA" id="ARBA00022679"/>
    </source>
</evidence>
<dbReference type="GO" id="GO:0006096">
    <property type="term" value="P:glycolytic process"/>
    <property type="evidence" value="ECO:0007669"/>
    <property type="project" value="UniProtKB-UniPathway"/>
</dbReference>
<dbReference type="GO" id="GO:0005524">
    <property type="term" value="F:ATP binding"/>
    <property type="evidence" value="ECO:0007669"/>
    <property type="project" value="UniProtKB-KW"/>
</dbReference>
<comment type="pathway">
    <text evidence="1">Carbohydrate degradation.</text>
</comment>
<dbReference type="PANTHER" id="PTHR19443:SF16">
    <property type="entry name" value="HEXOKINASE TYPE 1-RELATED"/>
    <property type="match status" value="1"/>
</dbReference>
<keyword evidence="5" id="KW-0547">Nucleotide-binding</keyword>